<dbReference type="OrthoDB" id="7841570at2"/>
<protein>
    <submittedName>
        <fullName evidence="3">DUF2807 domain-containing protein</fullName>
    </submittedName>
</protein>
<evidence type="ECO:0000259" key="2">
    <source>
        <dbReference type="Pfam" id="PF10988"/>
    </source>
</evidence>
<dbReference type="AlphaFoldDB" id="A0A502FQI9"/>
<evidence type="ECO:0000313" key="3">
    <source>
        <dbReference type="EMBL" id="TPG51690.1"/>
    </source>
</evidence>
<reference evidence="3 4" key="1">
    <citation type="journal article" date="2019" name="Environ. Microbiol.">
        <title>Species interactions and distinct microbial communities in high Arctic permafrost affected cryosols are associated with the CH4 and CO2 gas fluxes.</title>
        <authorList>
            <person name="Altshuler I."/>
            <person name="Hamel J."/>
            <person name="Turney S."/>
            <person name="Magnuson E."/>
            <person name="Levesque R."/>
            <person name="Greer C."/>
            <person name="Whyte L.G."/>
        </authorList>
    </citation>
    <scope>NUCLEOTIDE SEQUENCE [LARGE SCALE GENOMIC DNA]</scope>
    <source>
        <strain evidence="3 4">E6.1</strain>
    </source>
</reference>
<organism evidence="3 4">
    <name type="scientific">Sphingomonas glacialis</name>
    <dbReference type="NCBI Taxonomy" id="658225"/>
    <lineage>
        <taxon>Bacteria</taxon>
        <taxon>Pseudomonadati</taxon>
        <taxon>Pseudomonadota</taxon>
        <taxon>Alphaproteobacteria</taxon>
        <taxon>Sphingomonadales</taxon>
        <taxon>Sphingomonadaceae</taxon>
        <taxon>Sphingomonas</taxon>
    </lineage>
</organism>
<feature type="signal peptide" evidence="1">
    <location>
        <begin position="1"/>
        <end position="21"/>
    </location>
</feature>
<keyword evidence="4" id="KW-1185">Reference proteome</keyword>
<feature type="chain" id="PRO_5021342587" evidence="1">
    <location>
        <begin position="22"/>
        <end position="242"/>
    </location>
</feature>
<dbReference type="Proteomes" id="UP000319931">
    <property type="component" value="Unassembled WGS sequence"/>
</dbReference>
<dbReference type="Gene3D" id="2.160.20.120">
    <property type="match status" value="1"/>
</dbReference>
<comment type="caution">
    <text evidence="3">The sequence shown here is derived from an EMBL/GenBank/DDBJ whole genome shotgun (WGS) entry which is preliminary data.</text>
</comment>
<dbReference type="EMBL" id="RCZC01000005">
    <property type="protein sequence ID" value="TPG51690.1"/>
    <property type="molecule type" value="Genomic_DNA"/>
</dbReference>
<name>A0A502FQI9_9SPHN</name>
<dbReference type="InterPro" id="IPR021255">
    <property type="entry name" value="DUF2807"/>
</dbReference>
<feature type="domain" description="Putative auto-transporter adhesin head GIN" evidence="2">
    <location>
        <begin position="41"/>
        <end position="221"/>
    </location>
</feature>
<evidence type="ECO:0000256" key="1">
    <source>
        <dbReference type="SAM" id="SignalP"/>
    </source>
</evidence>
<dbReference type="Pfam" id="PF10988">
    <property type="entry name" value="DUF2807"/>
    <property type="match status" value="1"/>
</dbReference>
<evidence type="ECO:0000313" key="4">
    <source>
        <dbReference type="Proteomes" id="UP000319931"/>
    </source>
</evidence>
<gene>
    <name evidence="3" type="ORF">EAH76_16905</name>
</gene>
<sequence length="242" mass="24000">MRILPLLIAVPLAACSFGSDASSPSGTQSGPSGTRSFAIADFTGVALRGSDDIDVRVGTGFSVRAEGPRAELDKLEIVRVGDTLRVGRKKNLGGFSWGTQDSVKVFVTMPRIVAAQIAGSGNMAIDRIDGARFDGDAAGSGDLSIGTLAVSQAKLGVAGSGNIAAKGSVDRVEIDAAGSGNVEGRGLKARGATISLAGSGNVTADVSGAASVSMVGSGNVDLGQAARCTTTKVGSGEVRCGG</sequence>
<dbReference type="RefSeq" id="WP_140851455.1">
    <property type="nucleotide sequence ID" value="NZ_RCZC01000005.1"/>
</dbReference>
<proteinExistence type="predicted"/>
<accession>A0A502FQI9</accession>
<keyword evidence="1" id="KW-0732">Signal</keyword>